<dbReference type="PANTHER" id="PTHR47064:SF2">
    <property type="entry name" value="SMP-30_GLUCONOLACTONASE_LRE-LIKE REGION DOMAIN-CONTAINING PROTEIN-RELATED"/>
    <property type="match status" value="1"/>
</dbReference>
<dbReference type="InterPro" id="IPR052988">
    <property type="entry name" value="Oryzine_lactonohydrolase"/>
</dbReference>
<comment type="caution">
    <text evidence="3">The sequence shown here is derived from an EMBL/GenBank/DDBJ whole genome shotgun (WGS) entry which is preliminary data.</text>
</comment>
<reference evidence="3 4" key="1">
    <citation type="submission" date="2018-11" db="EMBL/GenBank/DDBJ databases">
        <title>Genome sequence of Saitozyma podzolica DSM 27192.</title>
        <authorList>
            <person name="Aliyu H."/>
            <person name="Gorte O."/>
            <person name="Ochsenreither K."/>
        </authorList>
    </citation>
    <scope>NUCLEOTIDE SEQUENCE [LARGE SCALE GENOMIC DNA]</scope>
    <source>
        <strain evidence="3 4">DSM 27192</strain>
    </source>
</reference>
<dbReference type="InterPro" id="IPR013658">
    <property type="entry name" value="SGL"/>
</dbReference>
<protein>
    <recommendedName>
        <fullName evidence="2">SMP-30/Gluconolactonase/LRE-like region domain-containing protein</fullName>
    </recommendedName>
</protein>
<dbReference type="STRING" id="1890683.A0A427YCR8"/>
<dbReference type="Proteomes" id="UP000279259">
    <property type="component" value="Unassembled WGS sequence"/>
</dbReference>
<keyword evidence="4" id="KW-1185">Reference proteome</keyword>
<evidence type="ECO:0000259" key="2">
    <source>
        <dbReference type="Pfam" id="PF08450"/>
    </source>
</evidence>
<dbReference type="PANTHER" id="PTHR47064">
    <property type="entry name" value="PUTATIVE (AFU_ORTHOLOGUE AFUA_1G08990)-RELATED"/>
    <property type="match status" value="1"/>
</dbReference>
<evidence type="ECO:0000313" key="3">
    <source>
        <dbReference type="EMBL" id="RSH88961.1"/>
    </source>
</evidence>
<evidence type="ECO:0000256" key="1">
    <source>
        <dbReference type="SAM" id="SignalP"/>
    </source>
</evidence>
<dbReference type="AlphaFoldDB" id="A0A427YCR8"/>
<dbReference type="Pfam" id="PF08450">
    <property type="entry name" value="SGL"/>
    <property type="match status" value="1"/>
</dbReference>
<organism evidence="3 4">
    <name type="scientific">Saitozyma podzolica</name>
    <dbReference type="NCBI Taxonomy" id="1890683"/>
    <lineage>
        <taxon>Eukaryota</taxon>
        <taxon>Fungi</taxon>
        <taxon>Dikarya</taxon>
        <taxon>Basidiomycota</taxon>
        <taxon>Agaricomycotina</taxon>
        <taxon>Tremellomycetes</taxon>
        <taxon>Tremellales</taxon>
        <taxon>Trimorphomycetaceae</taxon>
        <taxon>Saitozyma</taxon>
    </lineage>
</organism>
<keyword evidence="1" id="KW-0732">Signal</keyword>
<feature type="domain" description="SMP-30/Gluconolactonase/LRE-like region" evidence="2">
    <location>
        <begin position="220"/>
        <end position="371"/>
    </location>
</feature>
<name>A0A427YCR8_9TREE</name>
<proteinExistence type="predicted"/>
<accession>A0A427YCR8</accession>
<evidence type="ECO:0000313" key="4">
    <source>
        <dbReference type="Proteomes" id="UP000279259"/>
    </source>
</evidence>
<sequence>MLFVQILDLISSAVLPASCLHAPSGSHSGHHAATDGSGLSKPFVAYQPDFLKLLAAPALSVLCHSEDGLPLFHEAGKSDSGQDLVFFTSNLAKEHVRVDGGGMASGLVRLTKVVIPQVAPEKPLTTGWTDLPLSQTYPAANGAFLFGHHLLLCDQGYGTGQPSSLVLVDSRAPHKATTLLNNFHGRRFNSLNDVVVHSAPGRTHSRDTSHPLIGHRAKGDPYETIWFTDPHYASEQGFKDAPELPAQAYCFDPWTGNIRAVGDQFTKPNGIAFDATGTTCYITDTGMIRGDGVINGHLPGSIYAYDVVFPPPTTDPTVAGPQLANRRLFAFTDSGAPDGIKLDRDGNVYAGCFDGIHVWNKFGTLLGKILLTAGGEPPDGCANFCFVPGGRIVGLAEDKMYLVEGLAVEGALL</sequence>
<feature type="chain" id="PRO_5019346903" description="SMP-30/Gluconolactonase/LRE-like region domain-containing protein" evidence="1">
    <location>
        <begin position="17"/>
        <end position="413"/>
    </location>
</feature>
<dbReference type="OrthoDB" id="423498at2759"/>
<dbReference type="InterPro" id="IPR011042">
    <property type="entry name" value="6-blade_b-propeller_TolB-like"/>
</dbReference>
<dbReference type="Gene3D" id="2.120.10.30">
    <property type="entry name" value="TolB, C-terminal domain"/>
    <property type="match status" value="1"/>
</dbReference>
<gene>
    <name evidence="3" type="ORF">EHS25_002623</name>
</gene>
<feature type="signal peptide" evidence="1">
    <location>
        <begin position="1"/>
        <end position="16"/>
    </location>
</feature>
<dbReference type="SUPFAM" id="SSF63829">
    <property type="entry name" value="Calcium-dependent phosphotriesterase"/>
    <property type="match status" value="1"/>
</dbReference>
<dbReference type="EMBL" id="RSCD01000015">
    <property type="protein sequence ID" value="RSH88961.1"/>
    <property type="molecule type" value="Genomic_DNA"/>
</dbReference>